<name>A0A8T0FJ71_ARGBR</name>
<dbReference type="AlphaFoldDB" id="A0A8T0FJ71"/>
<sequence length="85" mass="9162">MKTSRHHLDSICNVCCCYTSPGEGKPKSDPGGPVSSVPHKSAESPVQPAAAYKKRQDRKEGEQDKQVGSRNKIGKSSPHSETLNT</sequence>
<reference evidence="2" key="1">
    <citation type="journal article" date="2020" name="bioRxiv">
        <title>Chromosome-level reference genome of the European wasp spider Argiope bruennichi: a resource for studies on range expansion and evolutionary adaptation.</title>
        <authorList>
            <person name="Sheffer M.M."/>
            <person name="Hoppe A."/>
            <person name="Krehenwinkel H."/>
            <person name="Uhl G."/>
            <person name="Kuss A.W."/>
            <person name="Jensen L."/>
            <person name="Jensen C."/>
            <person name="Gillespie R.G."/>
            <person name="Hoff K.J."/>
            <person name="Prost S."/>
        </authorList>
    </citation>
    <scope>NUCLEOTIDE SEQUENCE</scope>
</reference>
<evidence type="ECO:0000313" key="2">
    <source>
        <dbReference type="EMBL" id="KAF8790512.1"/>
    </source>
</evidence>
<feature type="compositionally biased region" description="Basic and acidic residues" evidence="1">
    <location>
        <begin position="57"/>
        <end position="67"/>
    </location>
</feature>
<organism evidence="2 3">
    <name type="scientific">Argiope bruennichi</name>
    <name type="common">Wasp spider</name>
    <name type="synonym">Aranea bruennichi</name>
    <dbReference type="NCBI Taxonomy" id="94029"/>
    <lineage>
        <taxon>Eukaryota</taxon>
        <taxon>Metazoa</taxon>
        <taxon>Ecdysozoa</taxon>
        <taxon>Arthropoda</taxon>
        <taxon>Chelicerata</taxon>
        <taxon>Arachnida</taxon>
        <taxon>Araneae</taxon>
        <taxon>Araneomorphae</taxon>
        <taxon>Entelegynae</taxon>
        <taxon>Araneoidea</taxon>
        <taxon>Araneidae</taxon>
        <taxon>Argiope</taxon>
    </lineage>
</organism>
<feature type="region of interest" description="Disordered" evidence="1">
    <location>
        <begin position="22"/>
        <end position="85"/>
    </location>
</feature>
<reference evidence="2" key="2">
    <citation type="submission" date="2020-06" db="EMBL/GenBank/DDBJ databases">
        <authorList>
            <person name="Sheffer M."/>
        </authorList>
    </citation>
    <scope>NUCLEOTIDE SEQUENCE</scope>
</reference>
<evidence type="ECO:0000313" key="3">
    <source>
        <dbReference type="Proteomes" id="UP000807504"/>
    </source>
</evidence>
<comment type="caution">
    <text evidence="2">The sequence shown here is derived from an EMBL/GenBank/DDBJ whole genome shotgun (WGS) entry which is preliminary data.</text>
</comment>
<proteinExistence type="predicted"/>
<dbReference type="EMBL" id="JABXBU010000011">
    <property type="protein sequence ID" value="KAF8790512.1"/>
    <property type="molecule type" value="Genomic_DNA"/>
</dbReference>
<dbReference type="Proteomes" id="UP000807504">
    <property type="component" value="Unassembled WGS sequence"/>
</dbReference>
<accession>A0A8T0FJ71</accession>
<evidence type="ECO:0000256" key="1">
    <source>
        <dbReference type="SAM" id="MobiDB-lite"/>
    </source>
</evidence>
<keyword evidence="3" id="KW-1185">Reference proteome</keyword>
<protein>
    <submittedName>
        <fullName evidence="2">Uncharacterized protein</fullName>
    </submittedName>
</protein>
<gene>
    <name evidence="2" type="ORF">HNY73_005526</name>
</gene>